<evidence type="ECO:0000256" key="8">
    <source>
        <dbReference type="HAMAP-Rule" id="MF_00238"/>
    </source>
</evidence>
<evidence type="ECO:0000256" key="2">
    <source>
        <dbReference type="ARBA" id="ARBA00022679"/>
    </source>
</evidence>
<dbReference type="GO" id="GO:0036431">
    <property type="term" value="F:dCMP kinase activity"/>
    <property type="evidence" value="ECO:0007669"/>
    <property type="project" value="InterPro"/>
</dbReference>
<keyword evidence="11" id="KW-1185">Reference proteome</keyword>
<accession>A0AA96GHX7</accession>
<evidence type="ECO:0000313" key="10">
    <source>
        <dbReference type="EMBL" id="WNM61627.1"/>
    </source>
</evidence>
<comment type="similarity">
    <text evidence="1 8">Belongs to the cytidylate kinase family. Type 1 subfamily.</text>
</comment>
<dbReference type="Proteomes" id="UP001302494">
    <property type="component" value="Chromosome"/>
</dbReference>
<gene>
    <name evidence="8 10" type="primary">cmk</name>
    <name evidence="10" type="ORF">PQG83_18005</name>
</gene>
<name>A0AA96GHX7_9BACT</name>
<dbReference type="EMBL" id="CP116968">
    <property type="protein sequence ID" value="WNM61627.1"/>
    <property type="molecule type" value="Genomic_DNA"/>
</dbReference>
<dbReference type="AlphaFoldDB" id="A0AA96GHX7"/>
<evidence type="ECO:0000256" key="1">
    <source>
        <dbReference type="ARBA" id="ARBA00009427"/>
    </source>
</evidence>
<proteinExistence type="inferred from homology"/>
<dbReference type="GO" id="GO:0005737">
    <property type="term" value="C:cytoplasm"/>
    <property type="evidence" value="ECO:0007669"/>
    <property type="project" value="UniProtKB-SubCell"/>
</dbReference>
<dbReference type="Pfam" id="PF02224">
    <property type="entry name" value="Cytidylate_kin"/>
    <property type="match status" value="1"/>
</dbReference>
<keyword evidence="2 8" id="KW-0808">Transferase</keyword>
<feature type="binding site" evidence="8">
    <location>
        <begin position="6"/>
        <end position="14"/>
    </location>
    <ligand>
        <name>ATP</name>
        <dbReference type="ChEBI" id="CHEBI:30616"/>
    </ligand>
</feature>
<dbReference type="InterPro" id="IPR003136">
    <property type="entry name" value="Cytidylate_kin"/>
</dbReference>
<evidence type="ECO:0000256" key="4">
    <source>
        <dbReference type="ARBA" id="ARBA00022777"/>
    </source>
</evidence>
<keyword evidence="4 8" id="KW-0418">Kinase</keyword>
<comment type="catalytic activity">
    <reaction evidence="6 8">
        <text>dCMP + ATP = dCDP + ADP</text>
        <dbReference type="Rhea" id="RHEA:25094"/>
        <dbReference type="ChEBI" id="CHEBI:30616"/>
        <dbReference type="ChEBI" id="CHEBI:57566"/>
        <dbReference type="ChEBI" id="CHEBI:58593"/>
        <dbReference type="ChEBI" id="CHEBI:456216"/>
        <dbReference type="EC" id="2.7.4.25"/>
    </reaction>
</comment>
<reference evidence="10 11" key="1">
    <citation type="submission" date="2023-01" db="EMBL/GenBank/DDBJ databases">
        <title>Cultivation and genomic characterization of new, ubiquitous marine nitrite-oxidizing bacteria from the Nitrospirales.</title>
        <authorList>
            <person name="Mueller A.J."/>
            <person name="Daebeler A."/>
            <person name="Herbold C.W."/>
            <person name="Kirkegaard R.H."/>
            <person name="Daims H."/>
        </authorList>
    </citation>
    <scope>NUCLEOTIDE SEQUENCE [LARGE SCALE GENOMIC DNA]</scope>
    <source>
        <strain evidence="10 11">DK</strain>
    </source>
</reference>
<dbReference type="GO" id="GO:0006220">
    <property type="term" value="P:pyrimidine nucleotide metabolic process"/>
    <property type="evidence" value="ECO:0007669"/>
    <property type="project" value="UniProtKB-UniRule"/>
</dbReference>
<evidence type="ECO:0000256" key="3">
    <source>
        <dbReference type="ARBA" id="ARBA00022741"/>
    </source>
</evidence>
<protein>
    <recommendedName>
        <fullName evidence="8">Cytidylate kinase</fullName>
        <shortName evidence="8">CK</shortName>
        <ecNumber evidence="8">2.7.4.25</ecNumber>
    </recommendedName>
    <alternativeName>
        <fullName evidence="8">Cytidine monophosphate kinase</fullName>
        <shortName evidence="8">CMP kinase</shortName>
    </alternativeName>
</protein>
<dbReference type="SUPFAM" id="SSF52540">
    <property type="entry name" value="P-loop containing nucleoside triphosphate hydrolases"/>
    <property type="match status" value="1"/>
</dbReference>
<dbReference type="NCBIfam" id="TIGR00017">
    <property type="entry name" value="cmk"/>
    <property type="match status" value="1"/>
</dbReference>
<evidence type="ECO:0000259" key="9">
    <source>
        <dbReference type="Pfam" id="PF02224"/>
    </source>
</evidence>
<organism evidence="10 11">
    <name type="scientific">Candidatus Nitrospira neomarina</name>
    <dbReference type="NCBI Taxonomy" id="3020899"/>
    <lineage>
        <taxon>Bacteria</taxon>
        <taxon>Pseudomonadati</taxon>
        <taxon>Nitrospirota</taxon>
        <taxon>Nitrospiria</taxon>
        <taxon>Nitrospirales</taxon>
        <taxon>Nitrospiraceae</taxon>
        <taxon>Nitrospira</taxon>
    </lineage>
</organism>
<dbReference type="GO" id="GO:0005524">
    <property type="term" value="F:ATP binding"/>
    <property type="evidence" value="ECO:0007669"/>
    <property type="project" value="UniProtKB-UniRule"/>
</dbReference>
<evidence type="ECO:0000256" key="7">
    <source>
        <dbReference type="ARBA" id="ARBA00048478"/>
    </source>
</evidence>
<comment type="catalytic activity">
    <reaction evidence="7 8">
        <text>CMP + ATP = CDP + ADP</text>
        <dbReference type="Rhea" id="RHEA:11600"/>
        <dbReference type="ChEBI" id="CHEBI:30616"/>
        <dbReference type="ChEBI" id="CHEBI:58069"/>
        <dbReference type="ChEBI" id="CHEBI:60377"/>
        <dbReference type="ChEBI" id="CHEBI:456216"/>
        <dbReference type="EC" id="2.7.4.25"/>
    </reaction>
</comment>
<dbReference type="Gene3D" id="3.40.50.300">
    <property type="entry name" value="P-loop containing nucleotide triphosphate hydrolases"/>
    <property type="match status" value="1"/>
</dbReference>
<dbReference type="KEGG" id="nneo:PQG83_18005"/>
<dbReference type="HAMAP" id="MF_00238">
    <property type="entry name" value="Cytidyl_kinase_type1"/>
    <property type="match status" value="1"/>
</dbReference>
<dbReference type="RefSeq" id="WP_312744047.1">
    <property type="nucleotide sequence ID" value="NZ_CP116968.1"/>
</dbReference>
<evidence type="ECO:0000256" key="6">
    <source>
        <dbReference type="ARBA" id="ARBA00047615"/>
    </source>
</evidence>
<feature type="domain" description="Cytidylate kinase" evidence="9">
    <location>
        <begin position="2"/>
        <end position="215"/>
    </location>
</feature>
<dbReference type="CDD" id="cd02020">
    <property type="entry name" value="CMPK"/>
    <property type="match status" value="1"/>
</dbReference>
<dbReference type="InterPro" id="IPR011994">
    <property type="entry name" value="Cytidylate_kinase_dom"/>
</dbReference>
<evidence type="ECO:0000313" key="11">
    <source>
        <dbReference type="Proteomes" id="UP001302494"/>
    </source>
</evidence>
<dbReference type="InterPro" id="IPR027417">
    <property type="entry name" value="P-loop_NTPase"/>
</dbReference>
<keyword evidence="3 8" id="KW-0547">Nucleotide-binding</keyword>
<sequence>MITIDGPAGVGKSTVAKCLATRLGYVYLDTGALYRAIAWKVQLEHLDPNNLACIQALLARTDLRLMLSGDVLSIWVDGQAINQEVIRTPDISQLASCIAAIQSVRDWLLPIQRKVIGKVGIIAEGRDMGTRVFPSADVKFFLDAELEIRANRRQRELAQQGKVIDLKTVRNDMAVRDDRDRTRMVDPLRPAPEAIMIDTSRQSVEEVVGHMMQFIADRL</sequence>
<keyword evidence="8" id="KW-0963">Cytoplasm</keyword>
<keyword evidence="5 8" id="KW-0067">ATP-binding</keyword>
<comment type="subcellular location">
    <subcellularLocation>
        <location evidence="8">Cytoplasm</location>
    </subcellularLocation>
</comment>
<dbReference type="EC" id="2.7.4.25" evidence="8"/>
<evidence type="ECO:0000256" key="5">
    <source>
        <dbReference type="ARBA" id="ARBA00022840"/>
    </source>
</evidence>